<dbReference type="InterPro" id="IPR044691">
    <property type="entry name" value="DCC1_Trx"/>
</dbReference>
<evidence type="ECO:0000313" key="1">
    <source>
        <dbReference type="EMBL" id="KAK3035809.1"/>
    </source>
</evidence>
<dbReference type="AlphaFoldDB" id="A0AA88WZF7"/>
<name>A0AA88WZF7_9ASTE</name>
<comment type="caution">
    <text evidence="1">The sequence shown here is derived from an EMBL/GenBank/DDBJ whole genome shotgun (WGS) entry which is preliminary data.</text>
</comment>
<organism evidence="1 2">
    <name type="scientific">Escallonia herrerae</name>
    <dbReference type="NCBI Taxonomy" id="1293975"/>
    <lineage>
        <taxon>Eukaryota</taxon>
        <taxon>Viridiplantae</taxon>
        <taxon>Streptophyta</taxon>
        <taxon>Embryophyta</taxon>
        <taxon>Tracheophyta</taxon>
        <taxon>Spermatophyta</taxon>
        <taxon>Magnoliopsida</taxon>
        <taxon>eudicotyledons</taxon>
        <taxon>Gunneridae</taxon>
        <taxon>Pentapetalae</taxon>
        <taxon>asterids</taxon>
        <taxon>campanulids</taxon>
        <taxon>Escalloniales</taxon>
        <taxon>Escalloniaceae</taxon>
        <taxon>Escallonia</taxon>
    </lineage>
</organism>
<dbReference type="PANTHER" id="PTHR34290:SF2">
    <property type="entry name" value="OS04G0668800 PROTEIN"/>
    <property type="match status" value="1"/>
</dbReference>
<protein>
    <submittedName>
        <fullName evidence="1">Uncharacterized protein</fullName>
    </submittedName>
</protein>
<proteinExistence type="predicted"/>
<dbReference type="Proteomes" id="UP001188597">
    <property type="component" value="Unassembled WGS sequence"/>
</dbReference>
<dbReference type="PANTHER" id="PTHR34290">
    <property type="entry name" value="SI:CH73-390P7.2"/>
    <property type="match status" value="1"/>
</dbReference>
<gene>
    <name evidence="1" type="ORF">RJ639_034625</name>
</gene>
<keyword evidence="2" id="KW-1185">Reference proteome</keyword>
<sequence length="99" mass="11604">MKEGEEEQPSQNWKIKMLYDGEVNMFRERDKSYQAIKFFDISSDEYSAEENQALDYKTVMGRSHAILSDKTLVTDAELLSHSDMQCLPLKFTSVWQTNR</sequence>
<dbReference type="EMBL" id="JAVXUP010000165">
    <property type="protein sequence ID" value="KAK3035809.1"/>
    <property type="molecule type" value="Genomic_DNA"/>
</dbReference>
<dbReference type="GO" id="GO:0015035">
    <property type="term" value="F:protein-disulfide reductase activity"/>
    <property type="evidence" value="ECO:0007669"/>
    <property type="project" value="InterPro"/>
</dbReference>
<accession>A0AA88WZF7</accession>
<evidence type="ECO:0000313" key="2">
    <source>
        <dbReference type="Proteomes" id="UP001188597"/>
    </source>
</evidence>
<reference evidence="1" key="1">
    <citation type="submission" date="2022-12" db="EMBL/GenBank/DDBJ databases">
        <title>Draft genome assemblies for two species of Escallonia (Escalloniales).</title>
        <authorList>
            <person name="Chanderbali A."/>
            <person name="Dervinis C."/>
            <person name="Anghel I."/>
            <person name="Soltis D."/>
            <person name="Soltis P."/>
            <person name="Zapata F."/>
        </authorList>
    </citation>
    <scope>NUCLEOTIDE SEQUENCE</scope>
    <source>
        <strain evidence="1">UCBG64.0493</strain>
        <tissue evidence="1">Leaf</tissue>
    </source>
</reference>